<feature type="compositionally biased region" description="Basic residues" evidence="4">
    <location>
        <begin position="743"/>
        <end position="765"/>
    </location>
</feature>
<organism evidence="5 6">
    <name type="scientific">Owenia fusiformis</name>
    <name type="common">Polychaete worm</name>
    <dbReference type="NCBI Taxonomy" id="6347"/>
    <lineage>
        <taxon>Eukaryota</taxon>
        <taxon>Metazoa</taxon>
        <taxon>Spiralia</taxon>
        <taxon>Lophotrochozoa</taxon>
        <taxon>Annelida</taxon>
        <taxon>Polychaeta</taxon>
        <taxon>Sedentaria</taxon>
        <taxon>Canalipalpata</taxon>
        <taxon>Sabellida</taxon>
        <taxon>Oweniida</taxon>
        <taxon>Oweniidae</taxon>
        <taxon>Owenia</taxon>
    </lineage>
</organism>
<dbReference type="InterPro" id="IPR050734">
    <property type="entry name" value="PIH1/Kintoun_subfamily"/>
</dbReference>
<keyword evidence="6" id="KW-1185">Reference proteome</keyword>
<dbReference type="InterPro" id="IPR012981">
    <property type="entry name" value="PIH1_N"/>
</dbReference>
<proteinExistence type="inferred from homology"/>
<dbReference type="PANTHER" id="PTHR22997:SF3">
    <property type="entry name" value="PROTEIN KINTOUN"/>
    <property type="match status" value="1"/>
</dbReference>
<comment type="similarity">
    <text evidence="3">Belongs to the PIH1 family. Kintoun subfamily.</text>
</comment>
<dbReference type="AlphaFoldDB" id="A0A8J1U6H9"/>
<feature type="compositionally biased region" description="Polar residues" evidence="4">
    <location>
        <begin position="732"/>
        <end position="742"/>
    </location>
</feature>
<feature type="region of interest" description="Disordered" evidence="4">
    <location>
        <begin position="417"/>
        <end position="449"/>
    </location>
</feature>
<dbReference type="EMBL" id="CAIIXF020000008">
    <property type="protein sequence ID" value="CAH1791376.1"/>
    <property type="molecule type" value="Genomic_DNA"/>
</dbReference>
<feature type="compositionally biased region" description="Basic and acidic residues" evidence="4">
    <location>
        <begin position="813"/>
        <end position="848"/>
    </location>
</feature>
<feature type="region of interest" description="Disordered" evidence="4">
    <location>
        <begin position="618"/>
        <end position="652"/>
    </location>
</feature>
<keyword evidence="1 3" id="KW-0963">Cytoplasm</keyword>
<feature type="compositionally biased region" description="Basic and acidic residues" evidence="4">
    <location>
        <begin position="226"/>
        <end position="260"/>
    </location>
</feature>
<dbReference type="InterPro" id="IPR034727">
    <property type="entry name" value="Kintoun"/>
</dbReference>
<reference evidence="5" key="1">
    <citation type="submission" date="2022-03" db="EMBL/GenBank/DDBJ databases">
        <authorList>
            <person name="Martin C."/>
        </authorList>
    </citation>
    <scope>NUCLEOTIDE SEQUENCE</scope>
</reference>
<feature type="region of interest" description="Disordered" evidence="4">
    <location>
        <begin position="669"/>
        <end position="717"/>
    </location>
</feature>
<feature type="region of interest" description="Disordered" evidence="4">
    <location>
        <begin position="371"/>
        <end position="399"/>
    </location>
</feature>
<dbReference type="HAMAP" id="MF_03069">
    <property type="entry name" value="Kintoun"/>
    <property type="match status" value="1"/>
</dbReference>
<gene>
    <name evidence="5" type="ORF">OFUS_LOCUS16464</name>
</gene>
<evidence type="ECO:0000256" key="4">
    <source>
        <dbReference type="SAM" id="MobiDB-lite"/>
    </source>
</evidence>
<dbReference type="Pfam" id="PF08190">
    <property type="entry name" value="PIH1"/>
    <property type="match status" value="1"/>
</dbReference>
<evidence type="ECO:0000256" key="3">
    <source>
        <dbReference type="HAMAP-Rule" id="MF_03069"/>
    </source>
</evidence>
<comment type="caution">
    <text evidence="5">The sequence shown here is derived from an EMBL/GenBank/DDBJ whole genome shotgun (WGS) entry which is preliminary data.</text>
</comment>
<sequence>MASQEFKNLDVTKEEIDRITKSLKDEEFRKLFVEYAEELSDPETRRKYEAEIAQMESERGMDVQFVHPQPGYVIKTTVDGEKKAFINMSMNDLIDKPRAEKSATADGKRGLQWRIPHSFAPPREDVDKGGAKCTVYDCVFHHDTMRMAESNNAFKNMIETTALEGIEKQFDVSLDRKNVRHPKMKFKGVPTATVIRTKKSDASENKENVADNGIMKDFPYPYDNKTTAEKSKEAEDNIKQKEKAKLEKESKVKRAAKKADTTATEPKYTITHRSHLDFQDFRDAPDAGTSTRPNELVITIQLPLLKSAAPVELDIFEKQLKLESKEPAAYKLDLPLSYPVDENNGSAKFDKSKRHLVVTLPVLPEETSTVLSDIQNGITDPTVPNTSNTNNDDDHQPENPLIQVLSTEDAKQEMNAGDDLEIKGKPNDTQTSDDNQEAADGKDIWSMQDINPNHKPKVTYSLPKYSFHQDAEAITIVLNTKNISEDSISKAFPAASNGCRLQYVSIGSGCFPVHYSLSVQFPADCTIVPESTTIDVSDQNAVLILYKTNNGIWDKCLIGINEESLEEKLFPTVNNVQTSLDNLEADHPKEGDTIEVTNNANLEVTEMSQDKLTIEIKSNSNNNKSNLEQEFKVPLTPTKKKQRKFSESGDEIEVVHDKQSPRLHSILKNRTCSESSDDIGYGKYSRESSLGDGFESQSTISESEGTDGPDTPTKIKKSLSFNDHVDSLAFKTNASVSSMKTTLKSKRRRQKKKEQRQANPRRRRTSSNDYSSSEDQTSPRDVTDNTDSVVVNGKNDKHKQLNGDNDEDFLEVDETKENENDKGVEIEVKVNDEVKPKPIITDSKDGGTKKSKSNKKVQIVSEKADSDDDAENDGDVSTGKSLWKETNGQNNGLNEHKTKCAFEFTNSVIYDLDED</sequence>
<evidence type="ECO:0000256" key="2">
    <source>
        <dbReference type="ARBA" id="ARBA00024190"/>
    </source>
</evidence>
<feature type="compositionally biased region" description="Polar residues" evidence="4">
    <location>
        <begin position="767"/>
        <end position="776"/>
    </location>
</feature>
<evidence type="ECO:0000313" key="6">
    <source>
        <dbReference type="Proteomes" id="UP000749559"/>
    </source>
</evidence>
<feature type="compositionally biased region" description="Acidic residues" evidence="4">
    <location>
        <begin position="865"/>
        <end position="874"/>
    </location>
</feature>
<comment type="subcellular location">
    <subcellularLocation>
        <location evidence="3">Cytoplasm</location>
    </subcellularLocation>
    <subcellularLocation>
        <location evidence="2">Dynein axonemal particle</location>
    </subcellularLocation>
</comment>
<dbReference type="GO" id="GO:0060285">
    <property type="term" value="P:cilium-dependent cell motility"/>
    <property type="evidence" value="ECO:0007669"/>
    <property type="project" value="UniProtKB-UniRule"/>
</dbReference>
<feature type="region of interest" description="Disordered" evidence="4">
    <location>
        <begin position="732"/>
        <end position="898"/>
    </location>
</feature>
<accession>A0A8J1U6H9</accession>
<dbReference type="PANTHER" id="PTHR22997">
    <property type="entry name" value="PIH1 DOMAIN-CONTAINING PROTEIN 1"/>
    <property type="match status" value="1"/>
</dbReference>
<dbReference type="Pfam" id="PF18201">
    <property type="entry name" value="PIH1_CS"/>
    <property type="match status" value="1"/>
</dbReference>
<dbReference type="Gene3D" id="2.60.40.790">
    <property type="match status" value="2"/>
</dbReference>
<dbReference type="OrthoDB" id="546764at2759"/>
<dbReference type="GO" id="GO:0120293">
    <property type="term" value="C:dynein axonemal particle"/>
    <property type="evidence" value="ECO:0007669"/>
    <property type="project" value="UniProtKB-SubCell"/>
</dbReference>
<protein>
    <recommendedName>
        <fullName evidence="3">Protein kintoun</fullName>
    </recommendedName>
    <alternativeName>
        <fullName evidence="3">Dynein assembly factor 2, axonemal homolog</fullName>
    </alternativeName>
</protein>
<feature type="compositionally biased region" description="Polar residues" evidence="4">
    <location>
        <begin position="371"/>
        <end position="390"/>
    </location>
</feature>
<dbReference type="InterPro" id="IPR008978">
    <property type="entry name" value="HSP20-like_chaperone"/>
</dbReference>
<dbReference type="InterPro" id="IPR041442">
    <property type="entry name" value="PIH1D1/2/3_CS-like"/>
</dbReference>
<comment type="function">
    <text evidence="3">Required for cytoplasmic pre-assembly of axonemal dyneins, thereby playing a central role in motility in cilia and flagella. Involved in pre-assembly of dynein arm complexes in the cytoplasm before intraflagellar transport loads them for the ciliary compartment.</text>
</comment>
<dbReference type="Proteomes" id="UP000749559">
    <property type="component" value="Unassembled WGS sequence"/>
</dbReference>
<feature type="compositionally biased region" description="Polar residues" evidence="4">
    <location>
        <begin position="878"/>
        <end position="893"/>
    </location>
</feature>
<feature type="region of interest" description="Disordered" evidence="4">
    <location>
        <begin position="223"/>
        <end position="264"/>
    </location>
</feature>
<dbReference type="GO" id="GO:0070286">
    <property type="term" value="P:axonemal dynein complex assembly"/>
    <property type="evidence" value="ECO:0007669"/>
    <property type="project" value="UniProtKB-UniRule"/>
</dbReference>
<evidence type="ECO:0000256" key="1">
    <source>
        <dbReference type="ARBA" id="ARBA00022490"/>
    </source>
</evidence>
<name>A0A8J1U6H9_OWEFU</name>
<dbReference type="SUPFAM" id="SSF49764">
    <property type="entry name" value="HSP20-like chaperones"/>
    <property type="match status" value="1"/>
</dbReference>
<evidence type="ECO:0000313" key="5">
    <source>
        <dbReference type="EMBL" id="CAH1791376.1"/>
    </source>
</evidence>